<sequence length="46" mass="5449">MRGVWGAASLLYNMNPRWSMQLLTRLILCYQENILIYTRGIPGFMR</sequence>
<evidence type="ECO:0000313" key="2">
    <source>
        <dbReference type="Proteomes" id="UP000030663"/>
    </source>
</evidence>
<dbReference type="EMBL" id="JH658480">
    <property type="protein sequence ID" value="EXK79149.1"/>
    <property type="molecule type" value="Genomic_DNA"/>
</dbReference>
<dbReference type="Proteomes" id="UP000030663">
    <property type="component" value="Unassembled WGS sequence"/>
</dbReference>
<evidence type="ECO:0000313" key="1">
    <source>
        <dbReference type="EMBL" id="EXK79149.1"/>
    </source>
</evidence>
<reference evidence="1 2" key="1">
    <citation type="submission" date="2011-11" db="EMBL/GenBank/DDBJ databases">
        <title>The Genome Sequence of Fusarium oxysporum PHW815.</title>
        <authorList>
            <consortium name="The Broad Institute Genome Sequencing Platform"/>
            <person name="Ma L.-J."/>
            <person name="Gale L.R."/>
            <person name="Schwartz D.C."/>
            <person name="Zhou S."/>
            <person name="Corby-Kistler H."/>
            <person name="Young S.K."/>
            <person name="Zeng Q."/>
            <person name="Gargeya S."/>
            <person name="Fitzgerald M."/>
            <person name="Haas B."/>
            <person name="Abouelleil A."/>
            <person name="Alvarado L."/>
            <person name="Arachchi H.M."/>
            <person name="Berlin A."/>
            <person name="Brown A."/>
            <person name="Chapman S.B."/>
            <person name="Chen Z."/>
            <person name="Dunbar C."/>
            <person name="Freedman E."/>
            <person name="Gearin G."/>
            <person name="Goldberg J."/>
            <person name="Griggs A."/>
            <person name="Gujja S."/>
            <person name="Heiman D."/>
            <person name="Howarth C."/>
            <person name="Larson L."/>
            <person name="Lui A."/>
            <person name="MacDonald P.J.P."/>
            <person name="Montmayeur A."/>
            <person name="Murphy C."/>
            <person name="Neiman D."/>
            <person name="Pearson M."/>
            <person name="Priest M."/>
            <person name="Roberts A."/>
            <person name="Saif S."/>
            <person name="Shea T."/>
            <person name="Shenoy N."/>
            <person name="Sisk P."/>
            <person name="Stolte C."/>
            <person name="Sykes S."/>
            <person name="Wortman J."/>
            <person name="Nusbaum C."/>
            <person name="Birren B."/>
        </authorList>
    </citation>
    <scope>NUCLEOTIDE SEQUENCE [LARGE SCALE GENOMIC DNA]</scope>
    <source>
        <strain evidence="1 2">54005</strain>
    </source>
</reference>
<name>X0BL02_FUSOX</name>
<proteinExistence type="predicted"/>
<keyword evidence="2" id="KW-1185">Reference proteome</keyword>
<organism evidence="1 2">
    <name type="scientific">Fusarium oxysporum f. sp. raphani 54005</name>
    <dbReference type="NCBI Taxonomy" id="1089458"/>
    <lineage>
        <taxon>Eukaryota</taxon>
        <taxon>Fungi</taxon>
        <taxon>Dikarya</taxon>
        <taxon>Ascomycota</taxon>
        <taxon>Pezizomycotina</taxon>
        <taxon>Sordariomycetes</taxon>
        <taxon>Hypocreomycetidae</taxon>
        <taxon>Hypocreales</taxon>
        <taxon>Nectriaceae</taxon>
        <taxon>Fusarium</taxon>
        <taxon>Fusarium oxysporum species complex</taxon>
    </lineage>
</organism>
<dbReference type="AlphaFoldDB" id="X0BL02"/>
<gene>
    <name evidence="1" type="ORF">FOQG_16224</name>
</gene>
<accession>X0BL02</accession>
<protein>
    <submittedName>
        <fullName evidence="1">Uncharacterized protein</fullName>
    </submittedName>
</protein>
<dbReference type="HOGENOM" id="CLU_3191405_0_0_1"/>